<organism evidence="5 6">
    <name type="scientific">Thalassotalea mangrovi</name>
    <dbReference type="NCBI Taxonomy" id="2572245"/>
    <lineage>
        <taxon>Bacteria</taxon>
        <taxon>Pseudomonadati</taxon>
        <taxon>Pseudomonadota</taxon>
        <taxon>Gammaproteobacteria</taxon>
        <taxon>Alteromonadales</taxon>
        <taxon>Colwelliaceae</taxon>
        <taxon>Thalassotalea</taxon>
    </lineage>
</organism>
<dbReference type="NCBIfam" id="TIGR03012">
    <property type="entry name" value="sulf_tusD_dsrE"/>
    <property type="match status" value="1"/>
</dbReference>
<comment type="caution">
    <text evidence="5">The sequence shown here is derived from an EMBL/GenBank/DDBJ whole genome shotgun (WGS) entry which is preliminary data.</text>
</comment>
<comment type="subcellular location">
    <subcellularLocation>
        <location evidence="1">Cytoplasm</location>
    </subcellularLocation>
</comment>
<dbReference type="GO" id="GO:1990228">
    <property type="term" value="C:sulfurtransferase complex"/>
    <property type="evidence" value="ECO:0007669"/>
    <property type="project" value="TreeGrafter"/>
</dbReference>
<dbReference type="InterPro" id="IPR027396">
    <property type="entry name" value="DsrEFH-like"/>
</dbReference>
<evidence type="ECO:0000256" key="3">
    <source>
        <dbReference type="ARBA" id="ARBA00022490"/>
    </source>
</evidence>
<accession>A0A4U1B4R4</accession>
<dbReference type="InterPro" id="IPR003787">
    <property type="entry name" value="Sulphur_relay_DsrE/F-like"/>
</dbReference>
<dbReference type="Pfam" id="PF02635">
    <property type="entry name" value="DsrE"/>
    <property type="match status" value="1"/>
</dbReference>
<gene>
    <name evidence="5" type="primary">tusD</name>
    <name evidence="5" type="ORF">E8M12_10485</name>
</gene>
<dbReference type="Proteomes" id="UP000307999">
    <property type="component" value="Unassembled WGS sequence"/>
</dbReference>
<dbReference type="InterPro" id="IPR017463">
    <property type="entry name" value="Sulphur_relay_TusD/DsrE"/>
</dbReference>
<dbReference type="NCBIfam" id="NF001237">
    <property type="entry name" value="PRK00207.1"/>
    <property type="match status" value="1"/>
</dbReference>
<keyword evidence="6" id="KW-1185">Reference proteome</keyword>
<evidence type="ECO:0000256" key="1">
    <source>
        <dbReference type="ARBA" id="ARBA00004496"/>
    </source>
</evidence>
<dbReference type="GO" id="GO:0016783">
    <property type="term" value="F:sulfurtransferase activity"/>
    <property type="evidence" value="ECO:0007669"/>
    <property type="project" value="InterPro"/>
</dbReference>
<dbReference type="PANTHER" id="PTHR34874:SF3">
    <property type="entry name" value="SULFURTRANSFERASE TUSD"/>
    <property type="match status" value="1"/>
</dbReference>
<protein>
    <submittedName>
        <fullName evidence="5">Sulfurtransferase complex subunit TusD</fullName>
    </submittedName>
</protein>
<dbReference type="PANTHER" id="PTHR34874">
    <property type="entry name" value="PROTEIN YCHN"/>
    <property type="match status" value="1"/>
</dbReference>
<dbReference type="GO" id="GO:0097163">
    <property type="term" value="F:sulfur carrier activity"/>
    <property type="evidence" value="ECO:0007669"/>
    <property type="project" value="TreeGrafter"/>
</dbReference>
<evidence type="ECO:0000256" key="4">
    <source>
        <dbReference type="ARBA" id="ARBA00022679"/>
    </source>
</evidence>
<reference evidence="5 6" key="1">
    <citation type="submission" date="2019-04" db="EMBL/GenBank/DDBJ databases">
        <title>Thalassotalea guangxiensis sp. nov., isolated from sediment of the coastal wetland.</title>
        <authorList>
            <person name="Zheng S."/>
            <person name="Zhang D."/>
        </authorList>
    </citation>
    <scope>NUCLEOTIDE SEQUENCE [LARGE SCALE GENOMIC DNA]</scope>
    <source>
        <strain evidence="5 6">ZS-4</strain>
    </source>
</reference>
<keyword evidence="3" id="KW-0963">Cytoplasm</keyword>
<keyword evidence="4 5" id="KW-0808">Transferase</keyword>
<evidence type="ECO:0000313" key="5">
    <source>
        <dbReference type="EMBL" id="TKB44823.1"/>
    </source>
</evidence>
<dbReference type="SUPFAM" id="SSF75169">
    <property type="entry name" value="DsrEFH-like"/>
    <property type="match status" value="1"/>
</dbReference>
<evidence type="ECO:0000313" key="6">
    <source>
        <dbReference type="Proteomes" id="UP000307999"/>
    </source>
</evidence>
<proteinExistence type="inferred from homology"/>
<name>A0A4U1B4R4_9GAMM</name>
<dbReference type="GO" id="GO:0002143">
    <property type="term" value="P:tRNA wobble position uridine thiolation"/>
    <property type="evidence" value="ECO:0007669"/>
    <property type="project" value="TreeGrafter"/>
</dbReference>
<dbReference type="AlphaFoldDB" id="A0A4U1B4R4"/>
<sequence>MFQEFNVTTFAIIISTAPTDNRTLTALKYAKAILAQGHQINGVFFYQHGVINANSYLQTPSDEINHLTAWDEFHKSTNTPMHLCISAAERRGLTDSNSPGYSHNIASHFTISGLGELVVLTDKADKVVQL</sequence>
<dbReference type="EMBL" id="SWDB01000024">
    <property type="protein sequence ID" value="TKB44823.1"/>
    <property type="molecule type" value="Genomic_DNA"/>
</dbReference>
<evidence type="ECO:0000256" key="2">
    <source>
        <dbReference type="ARBA" id="ARBA00007067"/>
    </source>
</evidence>
<dbReference type="OrthoDB" id="9787483at2"/>
<comment type="similarity">
    <text evidence="2">Belongs to the DsrE/TusD family.</text>
</comment>
<dbReference type="Gene3D" id="3.40.1260.10">
    <property type="entry name" value="DsrEFH-like"/>
    <property type="match status" value="1"/>
</dbReference>